<keyword evidence="5" id="KW-0408">Iron</keyword>
<dbReference type="GO" id="GO:0061799">
    <property type="term" value="F:cyclic pyranopterin monophosphate synthase activity"/>
    <property type="evidence" value="ECO:0007669"/>
    <property type="project" value="TreeGrafter"/>
</dbReference>
<keyword evidence="2" id="KW-0004">4Fe-4S</keyword>
<comment type="cofactor">
    <cofactor evidence="1">
        <name>[4Fe-4S] cluster</name>
        <dbReference type="ChEBI" id="CHEBI:49883"/>
    </cofactor>
</comment>
<dbReference type="SFLD" id="SFLDG01386">
    <property type="entry name" value="main_SPASM_domain-containing"/>
    <property type="match status" value="1"/>
</dbReference>
<accession>A0A399D8R6</accession>
<dbReference type="RefSeq" id="WP_119348484.1">
    <property type="nucleotide sequence ID" value="NZ_QWET01000002.1"/>
</dbReference>
<dbReference type="InterPro" id="IPR058240">
    <property type="entry name" value="rSAM_sf"/>
</dbReference>
<dbReference type="EMBL" id="QWET01000002">
    <property type="protein sequence ID" value="RIH66610.1"/>
    <property type="molecule type" value="Genomic_DNA"/>
</dbReference>
<comment type="caution">
    <text evidence="9">The sequence shown here is derived from an EMBL/GenBank/DDBJ whole genome shotgun (WGS) entry which is preliminary data.</text>
</comment>
<feature type="domain" description="Radical SAM core" evidence="8">
    <location>
        <begin position="4"/>
        <end position="239"/>
    </location>
</feature>
<evidence type="ECO:0000256" key="2">
    <source>
        <dbReference type="ARBA" id="ARBA00022485"/>
    </source>
</evidence>
<evidence type="ECO:0000256" key="7">
    <source>
        <dbReference type="ARBA" id="ARBA00023150"/>
    </source>
</evidence>
<protein>
    <submittedName>
        <fullName evidence="9">Radical SAM protein</fullName>
    </submittedName>
</protein>
<dbReference type="SMART" id="SM00729">
    <property type="entry name" value="Elp3"/>
    <property type="match status" value="1"/>
</dbReference>
<dbReference type="Pfam" id="PF04055">
    <property type="entry name" value="Radical_SAM"/>
    <property type="match status" value="1"/>
</dbReference>
<dbReference type="SFLD" id="SFLDS00029">
    <property type="entry name" value="Radical_SAM"/>
    <property type="match status" value="1"/>
</dbReference>
<evidence type="ECO:0000313" key="10">
    <source>
        <dbReference type="Proteomes" id="UP000266441"/>
    </source>
</evidence>
<dbReference type="PROSITE" id="PS01305">
    <property type="entry name" value="MOAA_NIFB_PQQE"/>
    <property type="match status" value="1"/>
</dbReference>
<dbReference type="SUPFAM" id="SSF102114">
    <property type="entry name" value="Radical SAM enzymes"/>
    <property type="match status" value="1"/>
</dbReference>
<keyword evidence="6" id="KW-0411">Iron-sulfur</keyword>
<keyword evidence="4" id="KW-0479">Metal-binding</keyword>
<evidence type="ECO:0000256" key="4">
    <source>
        <dbReference type="ARBA" id="ARBA00022723"/>
    </source>
</evidence>
<dbReference type="CDD" id="cd01335">
    <property type="entry name" value="Radical_SAM"/>
    <property type="match status" value="1"/>
</dbReference>
<gene>
    <name evidence="9" type="ORF">D1164_03125</name>
</gene>
<dbReference type="GO" id="GO:0006777">
    <property type="term" value="P:Mo-molybdopterin cofactor biosynthetic process"/>
    <property type="evidence" value="ECO:0007669"/>
    <property type="project" value="UniProtKB-KW"/>
</dbReference>
<evidence type="ECO:0000256" key="5">
    <source>
        <dbReference type="ARBA" id="ARBA00023004"/>
    </source>
</evidence>
<dbReference type="Gene3D" id="3.20.20.70">
    <property type="entry name" value="Aldolase class I"/>
    <property type="match status" value="1"/>
</dbReference>
<dbReference type="InterPro" id="IPR050105">
    <property type="entry name" value="MoCo_biosynth_MoaA/MoaC"/>
</dbReference>
<keyword evidence="3" id="KW-0949">S-adenosyl-L-methionine</keyword>
<organism evidence="9 10">
    <name type="scientific">Mariniphaga sediminis</name>
    <dbReference type="NCBI Taxonomy" id="1628158"/>
    <lineage>
        <taxon>Bacteria</taxon>
        <taxon>Pseudomonadati</taxon>
        <taxon>Bacteroidota</taxon>
        <taxon>Bacteroidia</taxon>
        <taxon>Marinilabiliales</taxon>
        <taxon>Prolixibacteraceae</taxon>
        <taxon>Mariniphaga</taxon>
    </lineage>
</organism>
<dbReference type="SFLD" id="SFLDG01067">
    <property type="entry name" value="SPASM/twitch_domain_containing"/>
    <property type="match status" value="1"/>
</dbReference>
<evidence type="ECO:0000256" key="3">
    <source>
        <dbReference type="ARBA" id="ARBA00022691"/>
    </source>
</evidence>
<evidence type="ECO:0000259" key="8">
    <source>
        <dbReference type="PROSITE" id="PS51918"/>
    </source>
</evidence>
<name>A0A399D8R6_9BACT</name>
<dbReference type="PANTHER" id="PTHR22960:SF0">
    <property type="entry name" value="MOLYBDENUM COFACTOR BIOSYNTHESIS PROTEIN 1"/>
    <property type="match status" value="1"/>
</dbReference>
<proteinExistence type="predicted"/>
<dbReference type="AlphaFoldDB" id="A0A399D8R6"/>
<dbReference type="GO" id="GO:0051539">
    <property type="term" value="F:4 iron, 4 sulfur cluster binding"/>
    <property type="evidence" value="ECO:0007669"/>
    <property type="project" value="UniProtKB-KW"/>
</dbReference>
<dbReference type="GO" id="GO:0061798">
    <property type="term" value="F:GTP 3',8'-cyclase activity"/>
    <property type="evidence" value="ECO:0007669"/>
    <property type="project" value="TreeGrafter"/>
</dbReference>
<sequence>MFDRYNRNITYLRISVTDRCNLRCIYCMPEGGIDLLKRDELLSLEEITDVVKVGAELGIKKVRLTGGEPLVRKGIVELVERMNRIEGIEEITMTTNGVLLSRFAGELKKAGLRRVNISLDSVSPGQYKEITRGGELEDVFAGIQAAKKAGLTPVKLNMVKLSNGDNQQTEQIKKFAAEEGLQLRFITQMDLRTGEFSQVEGGDGGNCVVCNRLRLTANGMIKPCLFSNKEFSIKEHGIKEAFLLALNAKPKKGVLNSKSSFYNIGG</sequence>
<evidence type="ECO:0000256" key="6">
    <source>
        <dbReference type="ARBA" id="ARBA00023014"/>
    </source>
</evidence>
<dbReference type="Proteomes" id="UP000266441">
    <property type="component" value="Unassembled WGS sequence"/>
</dbReference>
<dbReference type="InterPro" id="IPR000385">
    <property type="entry name" value="MoaA_NifB_PqqE_Fe-S-bd_CS"/>
</dbReference>
<dbReference type="GO" id="GO:0046872">
    <property type="term" value="F:metal ion binding"/>
    <property type="evidence" value="ECO:0007669"/>
    <property type="project" value="UniProtKB-KW"/>
</dbReference>
<keyword evidence="7" id="KW-0501">Molybdenum cofactor biosynthesis</keyword>
<dbReference type="InterPro" id="IPR007197">
    <property type="entry name" value="rSAM"/>
</dbReference>
<evidence type="ECO:0000256" key="1">
    <source>
        <dbReference type="ARBA" id="ARBA00001966"/>
    </source>
</evidence>
<keyword evidence="10" id="KW-1185">Reference proteome</keyword>
<dbReference type="OrthoDB" id="9763993at2"/>
<dbReference type="InterPro" id="IPR006638">
    <property type="entry name" value="Elp3/MiaA/NifB-like_rSAM"/>
</dbReference>
<reference evidence="9 10" key="1">
    <citation type="journal article" date="2015" name="Int. J. Syst. Evol. Microbiol.">
        <title>Mariniphaga sediminis sp. nov., isolated from coastal sediment.</title>
        <authorList>
            <person name="Wang F.Q."/>
            <person name="Shen Q.Y."/>
            <person name="Chen G.J."/>
            <person name="Du Z.J."/>
        </authorList>
    </citation>
    <scope>NUCLEOTIDE SEQUENCE [LARGE SCALE GENOMIC DNA]</scope>
    <source>
        <strain evidence="9 10">SY21</strain>
    </source>
</reference>
<dbReference type="PANTHER" id="PTHR22960">
    <property type="entry name" value="MOLYBDOPTERIN COFACTOR SYNTHESIS PROTEIN A"/>
    <property type="match status" value="1"/>
</dbReference>
<dbReference type="InterPro" id="IPR013785">
    <property type="entry name" value="Aldolase_TIM"/>
</dbReference>
<evidence type="ECO:0000313" key="9">
    <source>
        <dbReference type="EMBL" id="RIH66610.1"/>
    </source>
</evidence>
<dbReference type="PROSITE" id="PS51918">
    <property type="entry name" value="RADICAL_SAM"/>
    <property type="match status" value="1"/>
</dbReference>